<dbReference type="InterPro" id="IPR036942">
    <property type="entry name" value="Beta-barrel_TonB_sf"/>
</dbReference>
<reference evidence="16" key="1">
    <citation type="submission" date="2022-12" db="EMBL/GenBank/DDBJ databases">
        <title>Paracoccus onchidii sp. nov., isolated from a marine invertebrate from the South China Sea.</title>
        <authorList>
            <person name="Xu S."/>
            <person name="Liu Z."/>
            <person name="Xu Y."/>
        </authorList>
    </citation>
    <scope>NUCLEOTIDE SEQUENCE</scope>
    <source>
        <strain evidence="16">Z330</strain>
    </source>
</reference>
<dbReference type="InterPro" id="IPR010917">
    <property type="entry name" value="TonB_rcpt_CS"/>
</dbReference>
<evidence type="ECO:0000256" key="8">
    <source>
        <dbReference type="ARBA" id="ARBA00023136"/>
    </source>
</evidence>
<keyword evidence="17" id="KW-1185">Reference proteome</keyword>
<keyword evidence="4 10" id="KW-1134">Transmembrane beta strand</keyword>
<dbReference type="InterPro" id="IPR039426">
    <property type="entry name" value="TonB-dep_rcpt-like"/>
</dbReference>
<feature type="domain" description="TonB-dependent receptor plug" evidence="15">
    <location>
        <begin position="57"/>
        <end position="152"/>
    </location>
</feature>
<feature type="signal peptide" evidence="13">
    <location>
        <begin position="1"/>
        <end position="23"/>
    </location>
</feature>
<evidence type="ECO:0000256" key="9">
    <source>
        <dbReference type="ARBA" id="ARBA00023237"/>
    </source>
</evidence>
<evidence type="ECO:0000256" key="6">
    <source>
        <dbReference type="ARBA" id="ARBA00022729"/>
    </source>
</evidence>
<evidence type="ECO:0000256" key="10">
    <source>
        <dbReference type="PROSITE-ProRule" id="PRU01360"/>
    </source>
</evidence>
<evidence type="ECO:0000313" key="17">
    <source>
        <dbReference type="Proteomes" id="UP001165641"/>
    </source>
</evidence>
<evidence type="ECO:0000256" key="13">
    <source>
        <dbReference type="SAM" id="SignalP"/>
    </source>
</evidence>
<comment type="caution">
    <text evidence="16">The sequence shown here is derived from an EMBL/GenBank/DDBJ whole genome shotgun (WGS) entry which is preliminary data.</text>
</comment>
<dbReference type="RefSeq" id="WP_271887512.1">
    <property type="nucleotide sequence ID" value="NZ_JAQBIE010000002.1"/>
</dbReference>
<dbReference type="PANTHER" id="PTHR30069">
    <property type="entry name" value="TONB-DEPENDENT OUTER MEMBRANE RECEPTOR"/>
    <property type="match status" value="1"/>
</dbReference>
<evidence type="ECO:0000313" key="16">
    <source>
        <dbReference type="EMBL" id="MDB6176378.1"/>
    </source>
</evidence>
<feature type="chain" id="PRO_5045093026" evidence="13">
    <location>
        <begin position="24"/>
        <end position="666"/>
    </location>
</feature>
<keyword evidence="16" id="KW-0675">Receptor</keyword>
<evidence type="ECO:0000256" key="2">
    <source>
        <dbReference type="ARBA" id="ARBA00009810"/>
    </source>
</evidence>
<evidence type="ECO:0000259" key="15">
    <source>
        <dbReference type="Pfam" id="PF07715"/>
    </source>
</evidence>
<dbReference type="Gene3D" id="2.170.130.10">
    <property type="entry name" value="TonB-dependent receptor, plug domain"/>
    <property type="match status" value="1"/>
</dbReference>
<sequence length="666" mass="72118">MTLRRVMPLAGVSLMAMSTALMAQDLQISQIPGTITLDPITLIANGQENVEATGGVVVSSEDIERMQPADVSELFARDSAITVSGGAGPSKRIHVFGMEQSNLAVTVDGVPQGVTSWHHTGSNVIDPAFLKSVEVEAGAAAADAGFGAAAGAVRYETVGARDLLDDGRTQGGRVGLSYGSNGRGVSADLAGYGVYEGFDWFAMIHTADGDDYENGDGYTLPGTAPATQGALAKVGYEFEGHRVELAYEYSKDDDDRVIKMNMDLGRSTDTYPLEVSRNTFSLKYTEVAPTDLWDPEAMLYVSRDEYWRPNYATVESGRPINGDMDLESNVFGGLMQNTFTLGAGTVTAGVDFNSTDYQIDNYGDLAPGLRNMETQQIGTFIQGRFAFENGIDLSTGLRVDQSKFTDWNNRRLTDQGISVNGTASYEFAPGFEVFAGASNTWLGYDVGEYGLLHARDDAFVTDPDFEPATAENVKVGLNAAQDNWTGNLTFFDTRLDGLGEYDVAAGMLTNADEYRSKGVTLQGSYSWGSGRIGASYTKADVTQDGEDVLPNGGTVMPIGDMATLYVDQELPQYNLTVGGTLEWAGTLDGDYLTEAGFEDHSSYTVLNAYAEWRPERFDNVVVHFTVDNLLDETYYERSSYVQYSPRDVYPLYAPGRTATLGLTVDF</sequence>
<evidence type="ECO:0000256" key="3">
    <source>
        <dbReference type="ARBA" id="ARBA00022448"/>
    </source>
</evidence>
<dbReference type="SUPFAM" id="SSF56935">
    <property type="entry name" value="Porins"/>
    <property type="match status" value="1"/>
</dbReference>
<dbReference type="PROSITE" id="PS01156">
    <property type="entry name" value="TONB_DEPENDENT_REC_2"/>
    <property type="match status" value="1"/>
</dbReference>
<dbReference type="InterPro" id="IPR037066">
    <property type="entry name" value="Plug_dom_sf"/>
</dbReference>
<dbReference type="Gene3D" id="2.40.170.20">
    <property type="entry name" value="TonB-dependent receptor, beta-barrel domain"/>
    <property type="match status" value="1"/>
</dbReference>
<dbReference type="InterPro" id="IPR012910">
    <property type="entry name" value="Plug_dom"/>
</dbReference>
<evidence type="ECO:0000256" key="7">
    <source>
        <dbReference type="ARBA" id="ARBA00023077"/>
    </source>
</evidence>
<dbReference type="Pfam" id="PF00593">
    <property type="entry name" value="TonB_dep_Rec_b-barrel"/>
    <property type="match status" value="1"/>
</dbReference>
<gene>
    <name evidence="16" type="ORF">PAF17_02540</name>
</gene>
<protein>
    <submittedName>
        <fullName evidence="16">TonB-dependent receptor</fullName>
    </submittedName>
</protein>
<evidence type="ECO:0000256" key="4">
    <source>
        <dbReference type="ARBA" id="ARBA00022452"/>
    </source>
</evidence>
<dbReference type="EMBL" id="JAQBIE010000002">
    <property type="protein sequence ID" value="MDB6176378.1"/>
    <property type="molecule type" value="Genomic_DNA"/>
</dbReference>
<comment type="similarity">
    <text evidence="2 10 12">Belongs to the TonB-dependent receptor family.</text>
</comment>
<evidence type="ECO:0000256" key="1">
    <source>
        <dbReference type="ARBA" id="ARBA00004571"/>
    </source>
</evidence>
<feature type="domain" description="TonB-dependent receptor-like beta-barrel" evidence="14">
    <location>
        <begin position="223"/>
        <end position="629"/>
    </location>
</feature>
<dbReference type="PROSITE" id="PS52016">
    <property type="entry name" value="TONB_DEPENDENT_REC_3"/>
    <property type="match status" value="1"/>
</dbReference>
<comment type="subcellular location">
    <subcellularLocation>
        <location evidence="1 10">Cell outer membrane</location>
        <topology evidence="1 10">Multi-pass membrane protein</topology>
    </subcellularLocation>
</comment>
<proteinExistence type="inferred from homology"/>
<dbReference type="PANTHER" id="PTHR30069:SF41">
    <property type="entry name" value="HEME_HEMOPEXIN UTILIZATION PROTEIN C"/>
    <property type="match status" value="1"/>
</dbReference>
<keyword evidence="6 13" id="KW-0732">Signal</keyword>
<keyword evidence="9 10" id="KW-0998">Cell outer membrane</keyword>
<name>A0ABT4ZBR3_9RHOB</name>
<evidence type="ECO:0000256" key="5">
    <source>
        <dbReference type="ARBA" id="ARBA00022692"/>
    </source>
</evidence>
<keyword evidence="3 10" id="KW-0813">Transport</keyword>
<keyword evidence="8 10" id="KW-0472">Membrane</keyword>
<feature type="short sequence motif" description="TonB C-terminal box" evidence="11">
    <location>
        <begin position="649"/>
        <end position="666"/>
    </location>
</feature>
<keyword evidence="5 10" id="KW-0812">Transmembrane</keyword>
<evidence type="ECO:0000256" key="11">
    <source>
        <dbReference type="PROSITE-ProRule" id="PRU10144"/>
    </source>
</evidence>
<keyword evidence="7 12" id="KW-0798">TonB box</keyword>
<accession>A0ABT4ZBR3</accession>
<evidence type="ECO:0000256" key="12">
    <source>
        <dbReference type="RuleBase" id="RU003357"/>
    </source>
</evidence>
<dbReference type="Proteomes" id="UP001165641">
    <property type="component" value="Unassembled WGS sequence"/>
</dbReference>
<evidence type="ECO:0000259" key="14">
    <source>
        <dbReference type="Pfam" id="PF00593"/>
    </source>
</evidence>
<organism evidence="16 17">
    <name type="scientific">Paracoccus onchidii</name>
    <dbReference type="NCBI Taxonomy" id="3017813"/>
    <lineage>
        <taxon>Bacteria</taxon>
        <taxon>Pseudomonadati</taxon>
        <taxon>Pseudomonadota</taxon>
        <taxon>Alphaproteobacteria</taxon>
        <taxon>Rhodobacterales</taxon>
        <taxon>Paracoccaceae</taxon>
        <taxon>Paracoccus</taxon>
    </lineage>
</organism>
<dbReference type="InterPro" id="IPR000531">
    <property type="entry name" value="Beta-barrel_TonB"/>
</dbReference>
<dbReference type="Pfam" id="PF07715">
    <property type="entry name" value="Plug"/>
    <property type="match status" value="1"/>
</dbReference>